<dbReference type="EMBL" id="VXIS01000033">
    <property type="protein sequence ID" value="KAA8911690.1"/>
    <property type="molecule type" value="Genomic_DNA"/>
</dbReference>
<keyword evidence="5 8" id="KW-1133">Transmembrane helix</keyword>
<dbReference type="PROSITE" id="PS50850">
    <property type="entry name" value="MFS"/>
    <property type="match status" value="1"/>
</dbReference>
<dbReference type="InterPro" id="IPR036259">
    <property type="entry name" value="MFS_trans_sf"/>
</dbReference>
<name>A0A5J5F5P4_9PEZI</name>
<accession>A0A5J5F5P4</accession>
<keyword evidence="4 8" id="KW-0812">Transmembrane</keyword>
<feature type="transmembrane region" description="Helical" evidence="8">
    <location>
        <begin position="94"/>
        <end position="112"/>
    </location>
</feature>
<evidence type="ECO:0000259" key="9">
    <source>
        <dbReference type="PROSITE" id="PS50850"/>
    </source>
</evidence>
<dbReference type="SUPFAM" id="SSF103473">
    <property type="entry name" value="MFS general substrate transporter"/>
    <property type="match status" value="1"/>
</dbReference>
<comment type="caution">
    <text evidence="10">The sequence shown here is derived from an EMBL/GenBank/DDBJ whole genome shotgun (WGS) entry which is preliminary data.</text>
</comment>
<dbReference type="AlphaFoldDB" id="A0A5J5F5P4"/>
<feature type="transmembrane region" description="Helical" evidence="8">
    <location>
        <begin position="298"/>
        <end position="316"/>
    </location>
</feature>
<feature type="transmembrane region" description="Helical" evidence="8">
    <location>
        <begin position="356"/>
        <end position="381"/>
    </location>
</feature>
<reference evidence="10 11" key="1">
    <citation type="submission" date="2019-09" db="EMBL/GenBank/DDBJ databases">
        <title>Draft genome of the ectomycorrhizal ascomycete Sphaerosporella brunnea.</title>
        <authorList>
            <consortium name="DOE Joint Genome Institute"/>
            <person name="Benucci G.M."/>
            <person name="Marozzi G."/>
            <person name="Antonielli L."/>
            <person name="Sanchez S."/>
            <person name="Marco P."/>
            <person name="Wang X."/>
            <person name="Falini L.B."/>
            <person name="Barry K."/>
            <person name="Haridas S."/>
            <person name="Lipzen A."/>
            <person name="Labutti K."/>
            <person name="Grigoriev I.V."/>
            <person name="Murat C."/>
            <person name="Martin F."/>
            <person name="Albertini E."/>
            <person name="Donnini D."/>
            <person name="Bonito G."/>
        </authorList>
    </citation>
    <scope>NUCLEOTIDE SEQUENCE [LARGE SCALE GENOMIC DNA]</scope>
    <source>
        <strain evidence="10 11">Sb_GMNB300</strain>
    </source>
</reference>
<dbReference type="Pfam" id="PF00083">
    <property type="entry name" value="Sugar_tr"/>
    <property type="match status" value="1"/>
</dbReference>
<evidence type="ECO:0000256" key="5">
    <source>
        <dbReference type="ARBA" id="ARBA00022989"/>
    </source>
</evidence>
<dbReference type="PANTHER" id="PTHR48022:SF55">
    <property type="entry name" value="SUGAR TRANSPORTER STL1"/>
    <property type="match status" value="1"/>
</dbReference>
<feature type="transmembrane region" description="Helical" evidence="8">
    <location>
        <begin position="118"/>
        <end position="137"/>
    </location>
</feature>
<dbReference type="FunCoup" id="A0A5J5F5P4">
    <property type="interactions" value="13"/>
</dbReference>
<evidence type="ECO:0000256" key="6">
    <source>
        <dbReference type="ARBA" id="ARBA00023136"/>
    </source>
</evidence>
<evidence type="ECO:0000256" key="2">
    <source>
        <dbReference type="ARBA" id="ARBA00010992"/>
    </source>
</evidence>
<feature type="transmembrane region" description="Helical" evidence="8">
    <location>
        <begin position="197"/>
        <end position="219"/>
    </location>
</feature>
<dbReference type="PROSITE" id="PS00216">
    <property type="entry name" value="SUGAR_TRANSPORT_1"/>
    <property type="match status" value="1"/>
</dbReference>
<keyword evidence="3 7" id="KW-0813">Transport</keyword>
<feature type="transmembrane region" description="Helical" evidence="8">
    <location>
        <begin position="62"/>
        <end position="82"/>
    </location>
</feature>
<dbReference type="GO" id="GO:0005351">
    <property type="term" value="F:carbohydrate:proton symporter activity"/>
    <property type="evidence" value="ECO:0007669"/>
    <property type="project" value="TreeGrafter"/>
</dbReference>
<dbReference type="PANTHER" id="PTHR48022">
    <property type="entry name" value="PLASTIDIC GLUCOSE TRANSPORTER 4"/>
    <property type="match status" value="1"/>
</dbReference>
<dbReference type="InterPro" id="IPR050360">
    <property type="entry name" value="MFS_Sugar_Transporters"/>
</dbReference>
<feature type="transmembrane region" description="Helical" evidence="8">
    <location>
        <begin position="430"/>
        <end position="448"/>
    </location>
</feature>
<dbReference type="InParanoid" id="A0A5J5F5P4"/>
<evidence type="ECO:0000256" key="1">
    <source>
        <dbReference type="ARBA" id="ARBA00004141"/>
    </source>
</evidence>
<comment type="subcellular location">
    <subcellularLocation>
        <location evidence="1">Membrane</location>
        <topology evidence="1">Multi-pass membrane protein</topology>
    </subcellularLocation>
</comment>
<feature type="transmembrane region" description="Helical" evidence="8">
    <location>
        <begin position="165"/>
        <end position="185"/>
    </location>
</feature>
<dbReference type="NCBIfam" id="TIGR00879">
    <property type="entry name" value="SP"/>
    <property type="match status" value="1"/>
</dbReference>
<keyword evidence="6 8" id="KW-0472">Membrane</keyword>
<feature type="transmembrane region" description="Helical" evidence="8">
    <location>
        <begin position="12"/>
        <end position="31"/>
    </location>
</feature>
<gene>
    <name evidence="10" type="ORF">FN846DRAFT_887717</name>
</gene>
<dbReference type="InterPro" id="IPR003663">
    <property type="entry name" value="Sugar/inositol_transpt"/>
</dbReference>
<dbReference type="Proteomes" id="UP000326924">
    <property type="component" value="Unassembled WGS sequence"/>
</dbReference>
<evidence type="ECO:0000256" key="7">
    <source>
        <dbReference type="RuleBase" id="RU003346"/>
    </source>
</evidence>
<dbReference type="GO" id="GO:0016020">
    <property type="term" value="C:membrane"/>
    <property type="evidence" value="ECO:0007669"/>
    <property type="project" value="UniProtKB-SubCell"/>
</dbReference>
<protein>
    <submittedName>
        <fullName evidence="10">Hexose carrier protein</fullName>
    </submittedName>
</protein>
<comment type="similarity">
    <text evidence="2 7">Belongs to the major facilitator superfamily. Sugar transporter (TC 2.A.1.1) family.</text>
</comment>
<feature type="transmembrane region" description="Helical" evidence="8">
    <location>
        <begin position="454"/>
        <end position="471"/>
    </location>
</feature>
<feature type="transmembrane region" description="Helical" evidence="8">
    <location>
        <begin position="328"/>
        <end position="349"/>
    </location>
</feature>
<evidence type="ECO:0000256" key="8">
    <source>
        <dbReference type="SAM" id="Phobius"/>
    </source>
</evidence>
<dbReference type="InterPro" id="IPR005829">
    <property type="entry name" value="Sugar_transporter_CS"/>
</dbReference>
<organism evidence="10 11">
    <name type="scientific">Sphaerosporella brunnea</name>
    <dbReference type="NCBI Taxonomy" id="1250544"/>
    <lineage>
        <taxon>Eukaryota</taxon>
        <taxon>Fungi</taxon>
        <taxon>Dikarya</taxon>
        <taxon>Ascomycota</taxon>
        <taxon>Pezizomycotina</taxon>
        <taxon>Pezizomycetes</taxon>
        <taxon>Pezizales</taxon>
        <taxon>Pyronemataceae</taxon>
        <taxon>Sphaerosporella</taxon>
    </lineage>
</organism>
<evidence type="ECO:0000256" key="4">
    <source>
        <dbReference type="ARBA" id="ARBA00022692"/>
    </source>
</evidence>
<feature type="domain" description="Major facilitator superfamily (MFS) profile" evidence="9">
    <location>
        <begin position="18"/>
        <end position="475"/>
    </location>
</feature>
<dbReference type="FunFam" id="1.20.1250.20:FF:000061">
    <property type="entry name" value="MFS sugar transporter"/>
    <property type="match status" value="1"/>
</dbReference>
<proteinExistence type="inferred from homology"/>
<dbReference type="OrthoDB" id="6133115at2759"/>
<evidence type="ECO:0000313" key="11">
    <source>
        <dbReference type="Proteomes" id="UP000326924"/>
    </source>
</evidence>
<dbReference type="InterPro" id="IPR005828">
    <property type="entry name" value="MFS_sugar_transport-like"/>
</dbReference>
<dbReference type="PRINTS" id="PR00171">
    <property type="entry name" value="SUGRTRNSPORT"/>
</dbReference>
<evidence type="ECO:0000256" key="3">
    <source>
        <dbReference type="ARBA" id="ARBA00022448"/>
    </source>
</evidence>
<sequence length="547" mass="59802">MSVPTYAGISGAKLRWAITATATIGFLLFGYDQGVMSGIITGEKFNEEFPDTKGSDTYHSTIQGTVTSVYELGCFAGAMAALMYGERVGRRKSILFGAVVMIIGTIIQVTAFRGSWELGQFIIGRVITIFVLTDLPIRIQGVGNGANTSSIPVWQAETSKSHNRGLLICIEAAMIAVGTVIAYWIDFGMSYVDDSSQWRFPITFQILFAVLLIAGIMVLPESPRWLLNHGHETEALKVLAALNATTETNEETQTEKRVILDSIKTLAGVQASSGFKDVFSRGKGQHLRRMLIGASSQMFQQLGGCNAVIYYCPVLFENSIGLSRTMSLVLGGVNATVYAASTLFSFIFIERAGRRNLFLIGSAGQALAMLITMGCLIPGTVESAKGAAAGLFLFIIFFGATWLELPWLYPAELSPLKTRTRANALSTSTNWIFNFLIVQVTPTMIASIGWRTYLVFAIFNMAFIPVIYLFYPETAGRSLEEIDVVFSRAFVEKKSPVTVARTLKKLTVQEVELEEMRLRGELTDEEKAAGVGVGKGMGVEEAEVRKR</sequence>
<dbReference type="Gene3D" id="1.20.1250.20">
    <property type="entry name" value="MFS general substrate transporter like domains"/>
    <property type="match status" value="1"/>
</dbReference>
<evidence type="ECO:0000313" key="10">
    <source>
        <dbReference type="EMBL" id="KAA8911690.1"/>
    </source>
</evidence>
<dbReference type="InterPro" id="IPR020846">
    <property type="entry name" value="MFS_dom"/>
</dbReference>
<feature type="transmembrane region" description="Helical" evidence="8">
    <location>
        <begin position="387"/>
        <end position="409"/>
    </location>
</feature>
<keyword evidence="11" id="KW-1185">Reference proteome</keyword>